<evidence type="ECO:0000313" key="9">
    <source>
        <dbReference type="EMBL" id="KAL2837715.1"/>
    </source>
</evidence>
<dbReference type="Proteomes" id="UP001610446">
    <property type="component" value="Unassembled WGS sequence"/>
</dbReference>
<dbReference type="CDD" id="cd17502">
    <property type="entry name" value="MFS_Azr1_MDR_like"/>
    <property type="match status" value="1"/>
</dbReference>
<feature type="transmembrane region" description="Helical" evidence="7">
    <location>
        <begin position="428"/>
        <end position="450"/>
    </location>
</feature>
<dbReference type="PANTHER" id="PTHR23501">
    <property type="entry name" value="MAJOR FACILITATOR SUPERFAMILY"/>
    <property type="match status" value="1"/>
</dbReference>
<comment type="similarity">
    <text evidence="2">Belongs to the major facilitator superfamily. TCR/Tet family.</text>
</comment>
<feature type="transmembrane region" description="Helical" evidence="7">
    <location>
        <begin position="338"/>
        <end position="358"/>
    </location>
</feature>
<feature type="transmembrane region" description="Helical" evidence="7">
    <location>
        <begin position="254"/>
        <end position="279"/>
    </location>
</feature>
<accession>A0ABR4JCE7</accession>
<feature type="domain" description="Major facilitator superfamily (MFS) profile" evidence="8">
    <location>
        <begin position="39"/>
        <end position="530"/>
    </location>
</feature>
<feature type="transmembrane region" description="Helical" evidence="7">
    <location>
        <begin position="130"/>
        <end position="151"/>
    </location>
</feature>
<evidence type="ECO:0000256" key="6">
    <source>
        <dbReference type="SAM" id="MobiDB-lite"/>
    </source>
</evidence>
<feature type="transmembrane region" description="Helical" evidence="7">
    <location>
        <begin position="105"/>
        <end position="124"/>
    </location>
</feature>
<keyword evidence="4 7" id="KW-1133">Transmembrane helix</keyword>
<dbReference type="PROSITE" id="PS50850">
    <property type="entry name" value="MFS"/>
    <property type="match status" value="1"/>
</dbReference>
<evidence type="ECO:0000256" key="7">
    <source>
        <dbReference type="SAM" id="Phobius"/>
    </source>
</evidence>
<feature type="transmembrane region" description="Helical" evidence="7">
    <location>
        <begin position="508"/>
        <end position="525"/>
    </location>
</feature>
<evidence type="ECO:0000313" key="10">
    <source>
        <dbReference type="Proteomes" id="UP001610446"/>
    </source>
</evidence>
<dbReference type="Gene3D" id="1.20.1720.10">
    <property type="entry name" value="Multidrug resistance protein D"/>
    <property type="match status" value="1"/>
</dbReference>
<reference evidence="9 10" key="1">
    <citation type="submission" date="2024-07" db="EMBL/GenBank/DDBJ databases">
        <title>Section-level genome sequencing and comparative genomics of Aspergillus sections Usti and Cavernicolus.</title>
        <authorList>
            <consortium name="Lawrence Berkeley National Laboratory"/>
            <person name="Nybo J.L."/>
            <person name="Vesth T.C."/>
            <person name="Theobald S."/>
            <person name="Frisvad J.C."/>
            <person name="Larsen T.O."/>
            <person name="Kjaerboelling I."/>
            <person name="Rothschild-Mancinelli K."/>
            <person name="Lyhne E.K."/>
            <person name="Kogle M.E."/>
            <person name="Barry K."/>
            <person name="Clum A."/>
            <person name="Na H."/>
            <person name="Ledsgaard L."/>
            <person name="Lin J."/>
            <person name="Lipzen A."/>
            <person name="Kuo A."/>
            <person name="Riley R."/>
            <person name="Mondo S."/>
            <person name="Labutti K."/>
            <person name="Haridas S."/>
            <person name="Pangalinan J."/>
            <person name="Salamov A.A."/>
            <person name="Simmons B.A."/>
            <person name="Magnuson J.K."/>
            <person name="Chen J."/>
            <person name="Drula E."/>
            <person name="Henrissat B."/>
            <person name="Wiebenga A."/>
            <person name="Lubbers R.J."/>
            <person name="Gomes A.C."/>
            <person name="Makela M.R."/>
            <person name="Stajich J."/>
            <person name="Grigoriev I.V."/>
            <person name="Mortensen U.H."/>
            <person name="De Vries R.P."/>
            <person name="Baker S.E."/>
            <person name="Andersen M.R."/>
        </authorList>
    </citation>
    <scope>NUCLEOTIDE SEQUENCE [LARGE SCALE GENOMIC DNA]</scope>
    <source>
        <strain evidence="9 10">CBS 123904</strain>
    </source>
</reference>
<dbReference type="InterPro" id="IPR011701">
    <property type="entry name" value="MFS"/>
</dbReference>
<dbReference type="PRINTS" id="PR01036">
    <property type="entry name" value="TCRTETB"/>
</dbReference>
<dbReference type="SUPFAM" id="SSF103473">
    <property type="entry name" value="MFS general substrate transporter"/>
    <property type="match status" value="1"/>
</dbReference>
<evidence type="ECO:0000256" key="2">
    <source>
        <dbReference type="ARBA" id="ARBA00007520"/>
    </source>
</evidence>
<feature type="transmembrane region" description="Helical" evidence="7">
    <location>
        <begin position="365"/>
        <end position="382"/>
    </location>
</feature>
<keyword evidence="10" id="KW-1185">Reference proteome</keyword>
<feature type="transmembrane region" description="Helical" evidence="7">
    <location>
        <begin position="195"/>
        <end position="213"/>
    </location>
</feature>
<feature type="transmembrane region" description="Helical" evidence="7">
    <location>
        <begin position="225"/>
        <end position="248"/>
    </location>
</feature>
<comment type="caution">
    <text evidence="9">The sequence shown here is derived from an EMBL/GenBank/DDBJ whole genome shotgun (WGS) entry which is preliminary data.</text>
</comment>
<name>A0ABR4JCE7_9EURO</name>
<feature type="transmembrane region" description="Helical" evidence="7">
    <location>
        <begin position="394"/>
        <end position="416"/>
    </location>
</feature>
<proteinExistence type="inferred from homology"/>
<organism evidence="9 10">
    <name type="scientific">Aspergillus pseudoustus</name>
    <dbReference type="NCBI Taxonomy" id="1810923"/>
    <lineage>
        <taxon>Eukaryota</taxon>
        <taxon>Fungi</taxon>
        <taxon>Dikarya</taxon>
        <taxon>Ascomycota</taxon>
        <taxon>Pezizomycotina</taxon>
        <taxon>Eurotiomycetes</taxon>
        <taxon>Eurotiomycetidae</taxon>
        <taxon>Eurotiales</taxon>
        <taxon>Aspergillaceae</taxon>
        <taxon>Aspergillus</taxon>
        <taxon>Aspergillus subgen. Nidulantes</taxon>
    </lineage>
</organism>
<dbReference type="InterPro" id="IPR020846">
    <property type="entry name" value="MFS_dom"/>
</dbReference>
<protein>
    <submittedName>
        <fullName evidence="9">Major facilitator superfamily domain-containing protein</fullName>
    </submittedName>
</protein>
<feature type="transmembrane region" description="Helical" evidence="7">
    <location>
        <begin position="163"/>
        <end position="189"/>
    </location>
</feature>
<dbReference type="Pfam" id="PF07690">
    <property type="entry name" value="MFS_1"/>
    <property type="match status" value="1"/>
</dbReference>
<evidence type="ECO:0000259" key="8">
    <source>
        <dbReference type="PROSITE" id="PS50850"/>
    </source>
</evidence>
<evidence type="ECO:0000256" key="4">
    <source>
        <dbReference type="ARBA" id="ARBA00022989"/>
    </source>
</evidence>
<gene>
    <name evidence="9" type="ORF">BJY01DRAFT_251338</name>
</gene>
<feature type="transmembrane region" description="Helical" evidence="7">
    <location>
        <begin position="300"/>
        <end position="318"/>
    </location>
</feature>
<keyword evidence="5 7" id="KW-0472">Membrane</keyword>
<evidence type="ECO:0000256" key="1">
    <source>
        <dbReference type="ARBA" id="ARBA00004141"/>
    </source>
</evidence>
<dbReference type="PANTHER" id="PTHR23501:SF102">
    <property type="entry name" value="DRUG TRANSPORTER, PUTATIVE (AFU_ORTHOLOGUE AFUA_3G08530)-RELATED"/>
    <property type="match status" value="1"/>
</dbReference>
<evidence type="ECO:0000256" key="3">
    <source>
        <dbReference type="ARBA" id="ARBA00022692"/>
    </source>
</evidence>
<dbReference type="InterPro" id="IPR036259">
    <property type="entry name" value="MFS_trans_sf"/>
</dbReference>
<feature type="region of interest" description="Disordered" evidence="6">
    <location>
        <begin position="547"/>
        <end position="568"/>
    </location>
</feature>
<comment type="subcellular location">
    <subcellularLocation>
        <location evidence="1">Membrane</location>
        <topology evidence="1">Multi-pass membrane protein</topology>
    </subcellularLocation>
</comment>
<dbReference type="Gene3D" id="1.20.1250.20">
    <property type="entry name" value="MFS general substrate transporter like domains"/>
    <property type="match status" value="1"/>
</dbReference>
<evidence type="ECO:0000256" key="5">
    <source>
        <dbReference type="ARBA" id="ARBA00023136"/>
    </source>
</evidence>
<keyword evidence="3 7" id="KW-0812">Transmembrane</keyword>
<dbReference type="EMBL" id="JBFXLU010000156">
    <property type="protein sequence ID" value="KAL2837715.1"/>
    <property type="molecule type" value="Genomic_DNA"/>
</dbReference>
<sequence>MSESSGTARPSAEEPVCDQHVDNSNSSEEKLSRTQAWLLVSSLCLSTFIAALEQTIISTAAESISRSLNSTELEFSWIGTAYLLPAAASTPPFGKLSDIFGRKPILMLSIIIFLVGSLIGALAVNIDMLLAGRVIQGIGGGGILGLSATIIGDVFSPRERSKYYGLLGVTWGIACGLGPIIGGAFAQFVSWRWCFWINLPIAGVAGVLVLLFLDVHTPRTPILEGLIAMDWLGTLTIVAATIMFLLGLGYGGIAYPWSSATVVCLIVFGIVTMGVYAVIEWKIAKYPLTPLRLFKSASNLATFAIAFIHGLAYIANLYYLPLYFQIVLGATPILSGVYLLPVAVTLCVASSITGVYISHSGRYRLPIYIGLVLMILGHGLYLNLQPYASWPRIIIYQIISGLGLGPLFQAPIIAIFTLTKPADTASAAATVFFMRDIATAMSIVFGGVIFQNRIRSYRADINAVVDGELSELILSGGATTAAERIRELPEAARAIVRDRYNLALRSEWIFYTALSAVALLLGVFISKQVLSREHEVNKTGLDVQERSRLEELKKEKEGSDSREGPNSV</sequence>
<feature type="region of interest" description="Disordered" evidence="6">
    <location>
        <begin position="1"/>
        <end position="25"/>
    </location>
</feature>